<keyword evidence="2" id="KW-1185">Reference proteome</keyword>
<evidence type="ECO:0000313" key="1">
    <source>
        <dbReference type="EnsemblPlants" id="Solyc05g023610.1.1.1"/>
    </source>
</evidence>
<dbReference type="AlphaFoldDB" id="A0A3Q7GFB6"/>
<dbReference type="Proteomes" id="UP000004994">
    <property type="component" value="Chromosome 5"/>
</dbReference>
<protein>
    <submittedName>
        <fullName evidence="1">Uncharacterized protein</fullName>
    </submittedName>
</protein>
<dbReference type="PaxDb" id="4081-Solyc05g023610.1.1"/>
<sequence>MWNVNFQEHDEMINLNMNLVGENTSYSRRRFYYENYEFLKNINYFKVINAKFLSLYRVGSPCLCGS</sequence>
<dbReference type="EnsemblPlants" id="Solyc05g023610.1.1">
    <property type="protein sequence ID" value="Solyc05g023610.1.1.1"/>
    <property type="gene ID" value="Solyc05g023610.1"/>
</dbReference>
<accession>A0A3Q7GFB6</accession>
<organism evidence="1">
    <name type="scientific">Solanum lycopersicum</name>
    <name type="common">Tomato</name>
    <name type="synonym">Lycopersicon esculentum</name>
    <dbReference type="NCBI Taxonomy" id="4081"/>
    <lineage>
        <taxon>Eukaryota</taxon>
        <taxon>Viridiplantae</taxon>
        <taxon>Streptophyta</taxon>
        <taxon>Embryophyta</taxon>
        <taxon>Tracheophyta</taxon>
        <taxon>Spermatophyta</taxon>
        <taxon>Magnoliopsida</taxon>
        <taxon>eudicotyledons</taxon>
        <taxon>Gunneridae</taxon>
        <taxon>Pentapetalae</taxon>
        <taxon>asterids</taxon>
        <taxon>lamiids</taxon>
        <taxon>Solanales</taxon>
        <taxon>Solanaceae</taxon>
        <taxon>Solanoideae</taxon>
        <taxon>Solaneae</taxon>
        <taxon>Solanum</taxon>
        <taxon>Solanum subgen. Lycopersicon</taxon>
    </lineage>
</organism>
<reference evidence="1" key="1">
    <citation type="journal article" date="2012" name="Nature">
        <title>The tomato genome sequence provides insights into fleshy fruit evolution.</title>
        <authorList>
            <consortium name="Tomato Genome Consortium"/>
        </authorList>
    </citation>
    <scope>NUCLEOTIDE SEQUENCE [LARGE SCALE GENOMIC DNA]</scope>
    <source>
        <strain evidence="1">cv. Heinz 1706</strain>
    </source>
</reference>
<evidence type="ECO:0000313" key="2">
    <source>
        <dbReference type="Proteomes" id="UP000004994"/>
    </source>
</evidence>
<proteinExistence type="predicted"/>
<reference evidence="1" key="2">
    <citation type="submission" date="2019-01" db="UniProtKB">
        <authorList>
            <consortium name="EnsemblPlants"/>
        </authorList>
    </citation>
    <scope>IDENTIFICATION</scope>
    <source>
        <strain evidence="1">cv. Heinz 1706</strain>
    </source>
</reference>
<dbReference type="Gramene" id="Solyc05g023610.1.1">
    <property type="protein sequence ID" value="Solyc05g023610.1.1.1"/>
    <property type="gene ID" value="Solyc05g023610.1"/>
</dbReference>
<dbReference type="InParanoid" id="A0A3Q7GFB6"/>
<name>A0A3Q7GFB6_SOLLC</name>